<feature type="compositionally biased region" description="Basic and acidic residues" evidence="1">
    <location>
        <begin position="676"/>
        <end position="686"/>
    </location>
</feature>
<evidence type="ECO:0000256" key="1">
    <source>
        <dbReference type="SAM" id="MobiDB-lite"/>
    </source>
</evidence>
<dbReference type="Proteomes" id="UP000186817">
    <property type="component" value="Unassembled WGS sequence"/>
</dbReference>
<name>A0A1Q9CL56_SYMMI</name>
<evidence type="ECO:0000313" key="2">
    <source>
        <dbReference type="EMBL" id="OLP83668.1"/>
    </source>
</evidence>
<protein>
    <recommendedName>
        <fullName evidence="4">C3H1-type domain-containing protein</fullName>
    </recommendedName>
</protein>
<feature type="compositionally biased region" description="Low complexity" evidence="1">
    <location>
        <begin position="824"/>
        <end position="834"/>
    </location>
</feature>
<gene>
    <name evidence="2" type="ORF">AK812_SmicGene35536</name>
</gene>
<accession>A0A1Q9CL56</accession>
<comment type="caution">
    <text evidence="2">The sequence shown here is derived from an EMBL/GenBank/DDBJ whole genome shotgun (WGS) entry which is preliminary data.</text>
</comment>
<evidence type="ECO:0000313" key="3">
    <source>
        <dbReference type="Proteomes" id="UP000186817"/>
    </source>
</evidence>
<feature type="compositionally biased region" description="Basic residues" evidence="1">
    <location>
        <begin position="617"/>
        <end position="635"/>
    </location>
</feature>
<feature type="compositionally biased region" description="Pro residues" evidence="1">
    <location>
        <begin position="1007"/>
        <end position="1025"/>
    </location>
</feature>
<dbReference type="OrthoDB" id="446013at2759"/>
<feature type="compositionally biased region" description="Basic and acidic residues" evidence="1">
    <location>
        <begin position="544"/>
        <end position="593"/>
    </location>
</feature>
<reference evidence="2 3" key="1">
    <citation type="submission" date="2016-02" db="EMBL/GenBank/DDBJ databases">
        <title>Genome analysis of coral dinoflagellate symbionts highlights evolutionary adaptations to a symbiotic lifestyle.</title>
        <authorList>
            <person name="Aranda M."/>
            <person name="Li Y."/>
            <person name="Liew Y.J."/>
            <person name="Baumgarten S."/>
            <person name="Simakov O."/>
            <person name="Wilson M."/>
            <person name="Piel J."/>
            <person name="Ashoor H."/>
            <person name="Bougouffa S."/>
            <person name="Bajic V.B."/>
            <person name="Ryu T."/>
            <person name="Ravasi T."/>
            <person name="Bayer T."/>
            <person name="Micklem G."/>
            <person name="Kim H."/>
            <person name="Bhak J."/>
            <person name="Lajeunesse T.C."/>
            <person name="Voolstra C.R."/>
        </authorList>
    </citation>
    <scope>NUCLEOTIDE SEQUENCE [LARGE SCALE GENOMIC DNA]</scope>
    <source>
        <strain evidence="2 3">CCMP2467</strain>
    </source>
</reference>
<feature type="compositionally biased region" description="Basic and acidic residues" evidence="1">
    <location>
        <begin position="802"/>
        <end position="821"/>
    </location>
</feature>
<feature type="compositionally biased region" description="Basic and acidic residues" evidence="1">
    <location>
        <begin position="848"/>
        <end position="871"/>
    </location>
</feature>
<proteinExistence type="predicted"/>
<dbReference type="EMBL" id="LSRX01001100">
    <property type="protein sequence ID" value="OLP83668.1"/>
    <property type="molecule type" value="Genomic_DNA"/>
</dbReference>
<feature type="region of interest" description="Disordered" evidence="1">
    <location>
        <begin position="1175"/>
        <end position="1201"/>
    </location>
</feature>
<feature type="region of interest" description="Disordered" evidence="1">
    <location>
        <begin position="535"/>
        <end position="871"/>
    </location>
</feature>
<sequence>MVLQRRLAFGVVTVEGKEITIEGVFQVLVPGGTHIWHQDGQRFPLYIQSNTTYFKVKNVQAIPWKRPAVRGDDQEAWEQAGQDETPAHRAALKSRMWPGRGSRDQGATESEEAKWLKIGWVDPLPEYDSAWEEAKGYENDDEMVIQELKKMDKYATYEPRPALDARGKKILVRPSGRRWSGSSTPSKKGYVFFTMDADFWQIPFDEEFFCILQRCGRPIAGQKFVDWAVVVRMDDFYGNGPESEVLKLRDRMVKRIPGTPLSTSSAFKRVRTVTEHGMLLRPNPKYVKGMLEILGMENANSAPTPEVQGKIDEPGHSWPLDEVKAWECRNCAGKALLARYLKGTAEFGVWLPAAGDTDYLDGLSDTFLPWRECNGDVIATAESIFYKETFEFFRIPVELRMWPDSAAARGVFQHEGVGRIRHLGAKSLWVQEGLKEKKFTLHTVNTEVNTADIPHQGPGYGEIPEEMAMTPKQWKATAIVAAMACIQDAKGVTLKCATGQASRSHAASSHDSWNANADIPFWARKIWDRDNDTAYRSNSWQGDDQSKDFDRGKGKDRGREKGKEKGREKGQEKGKSKGKGKDKGKDGTADRCQSDSPLRTCSRSRNIEERLGGKLPTPRRSRSRGARDRSRRRGRMFATGAGRRLRASRSRRRRAKGGRRRRSVTRDRRPRSAGRTAREDARERPRTSRRSRSAKRGPAGQRSPLGGLRSVSRKMSPKVAKEALKLSEPLEPTAQSKAKPAKARSCSASSESSSASMETRPKAAFASQKEKEDKEEAEEAEEAQEEEKEREEESEREVEEEASPKSEAKLPEPEAKSKAKEGCSSSGSDSSDGSARPQLTKRQVSQEATKDQSEHEKSEEERQDAVEEDGVKAEVEASEAFAEVEDPNPPMLGKPLLYHFLTGFLCDMLFGLERGAGSRTPLSVGASSVHIMADDGFDLSPGFLAAAREQLAKLKVKNTFFDVVDSEDEEGALRFGSVYSCPAKGSEEAFDAIDASDLPAGSSLPMVPAPPQVPPPLPRLQPGPERPCLLTSSPVTSPKHGSGREDEPTHTSPFKVGAEICADASDSDASRMSHSRPQRATGVADGFEEEPASSSSQTRPRPKKGFPASETFPAIEPLETRRPQQSLGSQVHGTGNCKPCAWFWRPQGCANGAECGHCHLCSAAELKARKKAKKSASQRLRAAAAAAQASPQEKQSPAGPVSCCDGKTGAESAVVRSCATWQRSSLRVSFENFHSGAVKWLGVTDMLVEQDVACTLVGGFAQRQKRKSEGKVKRQRAASWAAAFIKMGDAVDLEADNFDDIDDEKLMAQLQQGLMKVEETEDTIDAAEPVELVECVNRNRGTCLGLRAENGEDQKLEHKLLFADDTMRGGLFTGMYWARLGLQAGALLDAQTHDALTAIPTSKQHDLLQRPLITLWLKRNWPHQLAGLVC</sequence>
<feature type="compositionally biased region" description="Acidic residues" evidence="1">
    <location>
        <begin position="775"/>
        <end position="801"/>
    </location>
</feature>
<feature type="compositionally biased region" description="Basic residues" evidence="1">
    <location>
        <begin position="643"/>
        <end position="672"/>
    </location>
</feature>
<feature type="compositionally biased region" description="Low complexity" evidence="1">
    <location>
        <begin position="1177"/>
        <end position="1198"/>
    </location>
</feature>
<organism evidence="2 3">
    <name type="scientific">Symbiodinium microadriaticum</name>
    <name type="common">Dinoflagellate</name>
    <name type="synonym">Zooxanthella microadriatica</name>
    <dbReference type="NCBI Taxonomy" id="2951"/>
    <lineage>
        <taxon>Eukaryota</taxon>
        <taxon>Sar</taxon>
        <taxon>Alveolata</taxon>
        <taxon>Dinophyceae</taxon>
        <taxon>Suessiales</taxon>
        <taxon>Symbiodiniaceae</taxon>
        <taxon>Symbiodinium</taxon>
    </lineage>
</organism>
<keyword evidence="3" id="KW-1185">Reference proteome</keyword>
<evidence type="ECO:0008006" key="4">
    <source>
        <dbReference type="Google" id="ProtNLM"/>
    </source>
</evidence>
<feature type="region of interest" description="Disordered" evidence="1">
    <location>
        <begin position="1001"/>
        <end position="1131"/>
    </location>
</feature>
<feature type="compositionally biased region" description="Low complexity" evidence="1">
    <location>
        <begin position="743"/>
        <end position="756"/>
    </location>
</feature>
<feature type="compositionally biased region" description="Polar residues" evidence="1">
    <location>
        <begin position="594"/>
        <end position="604"/>
    </location>
</feature>